<feature type="signal peptide" evidence="2">
    <location>
        <begin position="1"/>
        <end position="19"/>
    </location>
</feature>
<gene>
    <name evidence="3" type="ORF">AAE3_LOCUS3408</name>
</gene>
<comment type="caution">
    <text evidence="3">The sequence shown here is derived from an EMBL/GenBank/DDBJ whole genome shotgun (WGS) entry which is preliminary data.</text>
</comment>
<dbReference type="Proteomes" id="UP000467700">
    <property type="component" value="Unassembled WGS sequence"/>
</dbReference>
<dbReference type="AlphaFoldDB" id="A0A8S0WXG3"/>
<reference evidence="3 4" key="1">
    <citation type="submission" date="2020-01" db="EMBL/GenBank/DDBJ databases">
        <authorList>
            <person name="Gupta K D."/>
        </authorList>
    </citation>
    <scope>NUCLEOTIDE SEQUENCE [LARGE SCALE GENOMIC DNA]</scope>
</reference>
<sequence>MFAAILLLSALSLLHHAFAAPLKHDPSSDASHKADEHRQLERLNSAIRAHMRHSHRASKGQESVAERALRPWEVLVPHPVGPRPNPRPGSPPSLVHTGRPKPLGPRPMPRSIGELGEELLD</sequence>
<feature type="compositionally biased region" description="Pro residues" evidence="1">
    <location>
        <begin position="79"/>
        <end position="91"/>
    </location>
</feature>
<name>A0A8S0WXG3_CYCAE</name>
<keyword evidence="2" id="KW-0732">Signal</keyword>
<feature type="compositionally biased region" description="Basic and acidic residues" evidence="1">
    <location>
        <begin position="22"/>
        <end position="41"/>
    </location>
</feature>
<evidence type="ECO:0000313" key="4">
    <source>
        <dbReference type="Proteomes" id="UP000467700"/>
    </source>
</evidence>
<organism evidence="3 4">
    <name type="scientific">Cyclocybe aegerita</name>
    <name type="common">Black poplar mushroom</name>
    <name type="synonym">Agrocybe aegerita</name>
    <dbReference type="NCBI Taxonomy" id="1973307"/>
    <lineage>
        <taxon>Eukaryota</taxon>
        <taxon>Fungi</taxon>
        <taxon>Dikarya</taxon>
        <taxon>Basidiomycota</taxon>
        <taxon>Agaricomycotina</taxon>
        <taxon>Agaricomycetes</taxon>
        <taxon>Agaricomycetidae</taxon>
        <taxon>Agaricales</taxon>
        <taxon>Agaricineae</taxon>
        <taxon>Bolbitiaceae</taxon>
        <taxon>Cyclocybe</taxon>
    </lineage>
</organism>
<protein>
    <submittedName>
        <fullName evidence="3">Uncharacterized protein</fullName>
    </submittedName>
</protein>
<proteinExistence type="predicted"/>
<evidence type="ECO:0000313" key="3">
    <source>
        <dbReference type="EMBL" id="CAA7261178.1"/>
    </source>
</evidence>
<dbReference type="EMBL" id="CACVBS010000032">
    <property type="protein sequence ID" value="CAA7261178.1"/>
    <property type="molecule type" value="Genomic_DNA"/>
</dbReference>
<evidence type="ECO:0000256" key="1">
    <source>
        <dbReference type="SAM" id="MobiDB-lite"/>
    </source>
</evidence>
<accession>A0A8S0WXG3</accession>
<keyword evidence="4" id="KW-1185">Reference proteome</keyword>
<evidence type="ECO:0000256" key="2">
    <source>
        <dbReference type="SAM" id="SignalP"/>
    </source>
</evidence>
<feature type="compositionally biased region" description="Basic residues" evidence="1">
    <location>
        <begin position="49"/>
        <end position="58"/>
    </location>
</feature>
<feature type="region of interest" description="Disordered" evidence="1">
    <location>
        <begin position="22"/>
        <end position="121"/>
    </location>
</feature>
<feature type="chain" id="PRO_5035795224" evidence="2">
    <location>
        <begin position="20"/>
        <end position="121"/>
    </location>
</feature>